<dbReference type="GO" id="GO:0005385">
    <property type="term" value="F:zinc ion transmembrane transporter activity"/>
    <property type="evidence" value="ECO:0007669"/>
    <property type="project" value="TreeGrafter"/>
</dbReference>
<keyword evidence="5" id="KW-0862">Zinc</keyword>
<dbReference type="Proteomes" id="UP000298213">
    <property type="component" value="Unassembled WGS sequence"/>
</dbReference>
<dbReference type="InterPro" id="IPR027470">
    <property type="entry name" value="Cation_efflux_CTD"/>
</dbReference>
<dbReference type="SUPFAM" id="SSF161111">
    <property type="entry name" value="Cation efflux protein transmembrane domain-like"/>
    <property type="match status" value="1"/>
</dbReference>
<dbReference type="InterPro" id="IPR027469">
    <property type="entry name" value="Cation_efflux_TMD_sf"/>
</dbReference>
<dbReference type="PANTHER" id="PTHR11562">
    <property type="entry name" value="CATION EFFLUX PROTEIN/ ZINC TRANSPORTER"/>
    <property type="match status" value="1"/>
</dbReference>
<dbReference type="Gene3D" id="1.20.1510.10">
    <property type="entry name" value="Cation efflux protein transmembrane domain"/>
    <property type="match status" value="1"/>
</dbReference>
<feature type="domain" description="Cation efflux protein transmembrane" evidence="10">
    <location>
        <begin position="32"/>
        <end position="217"/>
    </location>
</feature>
<evidence type="ECO:0000256" key="5">
    <source>
        <dbReference type="ARBA" id="ARBA00022906"/>
    </source>
</evidence>
<evidence type="ECO:0000313" key="13">
    <source>
        <dbReference type="Proteomes" id="UP000298213"/>
    </source>
</evidence>
<proteinExistence type="inferred from homology"/>
<evidence type="ECO:0000256" key="2">
    <source>
        <dbReference type="ARBA" id="ARBA00008873"/>
    </source>
</evidence>
<feature type="transmembrane region" description="Helical" evidence="9">
    <location>
        <begin position="164"/>
        <end position="186"/>
    </location>
</feature>
<protein>
    <submittedName>
        <fullName evidence="12">Cation transporter</fullName>
    </submittedName>
</protein>
<dbReference type="GO" id="GO:0005886">
    <property type="term" value="C:plasma membrane"/>
    <property type="evidence" value="ECO:0007669"/>
    <property type="project" value="TreeGrafter"/>
</dbReference>
<evidence type="ECO:0000313" key="12">
    <source>
        <dbReference type="EMBL" id="TFI58429.1"/>
    </source>
</evidence>
<dbReference type="InterPro" id="IPR050681">
    <property type="entry name" value="CDF/SLC30A"/>
</dbReference>
<dbReference type="SUPFAM" id="SSF160240">
    <property type="entry name" value="Cation efflux protein cytoplasmic domain-like"/>
    <property type="match status" value="1"/>
</dbReference>
<keyword evidence="8 9" id="KW-0472">Membrane</keyword>
<feature type="transmembrane region" description="Helical" evidence="9">
    <location>
        <begin position="131"/>
        <end position="152"/>
    </location>
</feature>
<comment type="caution">
    <text evidence="12">The sequence shown here is derived from an EMBL/GenBank/DDBJ whole genome shotgun (WGS) entry which is preliminary data.</text>
</comment>
<evidence type="ECO:0000259" key="11">
    <source>
        <dbReference type="Pfam" id="PF16916"/>
    </source>
</evidence>
<dbReference type="PANTHER" id="PTHR11562:SF17">
    <property type="entry name" value="RE54080P-RELATED"/>
    <property type="match status" value="1"/>
</dbReference>
<dbReference type="InterPro" id="IPR002524">
    <property type="entry name" value="Cation_efflux"/>
</dbReference>
<keyword evidence="13" id="KW-1185">Reference proteome</keyword>
<dbReference type="AlphaFoldDB" id="A0A4Y8ZUK2"/>
<organism evidence="12 13">
    <name type="scientific">Sphingomonas parva</name>
    <dbReference type="NCBI Taxonomy" id="2555898"/>
    <lineage>
        <taxon>Bacteria</taxon>
        <taxon>Pseudomonadati</taxon>
        <taxon>Pseudomonadota</taxon>
        <taxon>Alphaproteobacteria</taxon>
        <taxon>Sphingomonadales</taxon>
        <taxon>Sphingomonadaceae</taxon>
        <taxon>Sphingomonas</taxon>
    </lineage>
</organism>
<feature type="transmembrane region" description="Helical" evidence="9">
    <location>
        <begin position="29"/>
        <end position="50"/>
    </location>
</feature>
<feature type="transmembrane region" description="Helical" evidence="9">
    <location>
        <begin position="100"/>
        <end position="119"/>
    </location>
</feature>
<evidence type="ECO:0000256" key="9">
    <source>
        <dbReference type="SAM" id="Phobius"/>
    </source>
</evidence>
<evidence type="ECO:0000256" key="8">
    <source>
        <dbReference type="ARBA" id="ARBA00023136"/>
    </source>
</evidence>
<sequence>MAHSHDHAKHDGHAHGPGHSHAPADFGRAFLIGTTLNIGFVIVEAGFGFATNSMALLADAGHNLSDVLGLLVAWAAATLAKKSPSERYTYGWRRSSILAALFNALFLLVAIGAIAFEAVRRFSHPQPVEGGTVMLVAGIGVVINTVTALLFASGRKGDINIRGAYLHMAADAAVSAGVVVAGLVILQTGWSWIDPVTSLAIAVVILIGTWGLLKESVALSMDRVPSGIDPEAVTTSLEGLTGVARVHDLHIWPMSTTEIALTCHLVMPGGRPKDDFLRGAATMLRERYGIEHTTIQIETDLDEDCEQAPQGTL</sequence>
<comment type="subcellular location">
    <subcellularLocation>
        <location evidence="1">Membrane</location>
        <topology evidence="1">Multi-pass membrane protein</topology>
    </subcellularLocation>
</comment>
<evidence type="ECO:0000256" key="3">
    <source>
        <dbReference type="ARBA" id="ARBA00022448"/>
    </source>
</evidence>
<keyword evidence="6 9" id="KW-1133">Transmembrane helix</keyword>
<keyword evidence="5" id="KW-0864">Zinc transport</keyword>
<dbReference type="EMBL" id="SPDV01000016">
    <property type="protein sequence ID" value="TFI58429.1"/>
    <property type="molecule type" value="Genomic_DNA"/>
</dbReference>
<keyword evidence="4 9" id="KW-0812">Transmembrane</keyword>
<dbReference type="NCBIfam" id="TIGR01297">
    <property type="entry name" value="CDF"/>
    <property type="match status" value="1"/>
</dbReference>
<evidence type="ECO:0000256" key="6">
    <source>
        <dbReference type="ARBA" id="ARBA00022989"/>
    </source>
</evidence>
<dbReference type="InterPro" id="IPR036837">
    <property type="entry name" value="Cation_efflux_CTD_sf"/>
</dbReference>
<dbReference type="InterPro" id="IPR058533">
    <property type="entry name" value="Cation_efflux_TM"/>
</dbReference>
<keyword evidence="3" id="KW-0813">Transport</keyword>
<accession>A0A4Y8ZUK2</accession>
<dbReference type="Pfam" id="PF01545">
    <property type="entry name" value="Cation_efflux"/>
    <property type="match status" value="1"/>
</dbReference>
<gene>
    <name evidence="12" type="ORF">E2493_09850</name>
</gene>
<feature type="transmembrane region" description="Helical" evidence="9">
    <location>
        <begin position="192"/>
        <end position="213"/>
    </location>
</feature>
<dbReference type="RefSeq" id="WP_135086237.1">
    <property type="nucleotide sequence ID" value="NZ_SPDV01000016.1"/>
</dbReference>
<dbReference type="Pfam" id="PF16916">
    <property type="entry name" value="ZT_dimer"/>
    <property type="match status" value="1"/>
</dbReference>
<dbReference type="OrthoDB" id="9809646at2"/>
<name>A0A4Y8ZUK2_9SPHN</name>
<keyword evidence="7" id="KW-0406">Ion transport</keyword>
<reference evidence="12 13" key="1">
    <citation type="submission" date="2019-03" db="EMBL/GenBank/DDBJ databases">
        <title>Genome sequence of Sphingomonas sp. 17J27-24.</title>
        <authorList>
            <person name="Kim M."/>
            <person name="Maeng S."/>
            <person name="Sathiyaraj S."/>
        </authorList>
    </citation>
    <scope>NUCLEOTIDE SEQUENCE [LARGE SCALE GENOMIC DNA]</scope>
    <source>
        <strain evidence="12 13">17J27-24</strain>
    </source>
</reference>
<evidence type="ECO:0000256" key="7">
    <source>
        <dbReference type="ARBA" id="ARBA00023065"/>
    </source>
</evidence>
<comment type="similarity">
    <text evidence="2">Belongs to the cation diffusion facilitator (CDF) transporter (TC 2.A.4) family. SLC30A subfamily.</text>
</comment>
<evidence type="ECO:0000256" key="1">
    <source>
        <dbReference type="ARBA" id="ARBA00004141"/>
    </source>
</evidence>
<evidence type="ECO:0000259" key="10">
    <source>
        <dbReference type="Pfam" id="PF01545"/>
    </source>
</evidence>
<feature type="domain" description="Cation efflux protein cytoplasmic" evidence="11">
    <location>
        <begin position="225"/>
        <end position="299"/>
    </location>
</feature>
<evidence type="ECO:0000256" key="4">
    <source>
        <dbReference type="ARBA" id="ARBA00022692"/>
    </source>
</evidence>